<evidence type="ECO:0000259" key="7">
    <source>
        <dbReference type="PROSITE" id="PS01358"/>
    </source>
</evidence>
<organism evidence="8">
    <name type="scientific">Cladocopium goreaui</name>
    <dbReference type="NCBI Taxonomy" id="2562237"/>
    <lineage>
        <taxon>Eukaryota</taxon>
        <taxon>Sar</taxon>
        <taxon>Alveolata</taxon>
        <taxon>Dinophyceae</taxon>
        <taxon>Suessiales</taxon>
        <taxon>Symbiodiniaceae</taxon>
        <taxon>Cladocopium</taxon>
    </lineage>
</organism>
<keyword evidence="3" id="KW-0862">Zinc</keyword>
<dbReference type="AlphaFoldDB" id="A0A9P1DC38"/>
<dbReference type="EMBL" id="CAMXCT010003957">
    <property type="protein sequence ID" value="CAI4007042.1"/>
    <property type="molecule type" value="Genomic_DNA"/>
</dbReference>
<evidence type="ECO:0000256" key="5">
    <source>
        <dbReference type="SAM" id="MobiDB-lite"/>
    </source>
</evidence>
<dbReference type="EMBL" id="CAMXCT020003957">
    <property type="protein sequence ID" value="CAL1160417.1"/>
    <property type="molecule type" value="Genomic_DNA"/>
</dbReference>
<evidence type="ECO:0000256" key="6">
    <source>
        <dbReference type="SAM" id="SignalP"/>
    </source>
</evidence>
<evidence type="ECO:0000256" key="2">
    <source>
        <dbReference type="ARBA" id="ARBA00022771"/>
    </source>
</evidence>
<feature type="chain" id="PRO_5043271338" description="RanBP2-type domain-containing protein" evidence="6">
    <location>
        <begin position="19"/>
        <end position="434"/>
    </location>
</feature>
<keyword evidence="1" id="KW-0479">Metal-binding</keyword>
<keyword evidence="2" id="KW-0863">Zinc-finger</keyword>
<evidence type="ECO:0000256" key="1">
    <source>
        <dbReference type="ARBA" id="ARBA00022723"/>
    </source>
</evidence>
<comment type="caution">
    <text evidence="8">The sequence shown here is derived from an EMBL/GenBank/DDBJ whole genome shotgun (WGS) entry which is preliminary data.</text>
</comment>
<evidence type="ECO:0000313" key="10">
    <source>
        <dbReference type="Proteomes" id="UP001152797"/>
    </source>
</evidence>
<sequence length="434" mass="48775">MRIIVLFAVILQILGNYAFTAKTEEEAKGPSKKALASAQIRHQDPFSCFIEVDWRCSFCWRTNKANTKSCARCGIKWTHGQDPTYTPQKDMNARPKSPRRVQQSTGNWNYTGWNEDTDWGDSNWQQGYGSSSAYRQRGDTPRKKTPKQKKGAKPRSDGRHSYDVPPPEPPWNSNYAGAPQQLAHGGEDHSAAAENLTLLATALKETNTTVPASVAHIVVENSAPVPTSKSLKNAVDKMDKEDQELADKVKAAQEKLQQTKDTVEERKVALEELDADTNIEISDDEMVDKVDSSEQIQANISHMVENLQKLHQTAEAAIIEAGENKNKRPRLEEPGWNYNNVPKPKHLFFAALATEEKQDITEGSTFQLVLLDVEFHSALPSLEPESVRRVKLLPKPLRGKLCLLYLDCSHIVNMHVMFALFGTTSIWWERNNGL</sequence>
<reference evidence="8" key="1">
    <citation type="submission" date="2022-10" db="EMBL/GenBank/DDBJ databases">
        <authorList>
            <person name="Chen Y."/>
            <person name="Dougan E. K."/>
            <person name="Chan C."/>
            <person name="Rhodes N."/>
            <person name="Thang M."/>
        </authorList>
    </citation>
    <scope>NUCLEOTIDE SEQUENCE</scope>
</reference>
<feature type="domain" description="RanBP2-type" evidence="7">
    <location>
        <begin position="54"/>
        <end position="73"/>
    </location>
</feature>
<keyword evidence="4" id="KW-0175">Coiled coil</keyword>
<dbReference type="Proteomes" id="UP001152797">
    <property type="component" value="Unassembled WGS sequence"/>
</dbReference>
<evidence type="ECO:0000256" key="4">
    <source>
        <dbReference type="SAM" id="Coils"/>
    </source>
</evidence>
<gene>
    <name evidence="8" type="ORF">C1SCF055_LOCUS32627</name>
</gene>
<reference evidence="9" key="2">
    <citation type="submission" date="2024-04" db="EMBL/GenBank/DDBJ databases">
        <authorList>
            <person name="Chen Y."/>
            <person name="Shah S."/>
            <person name="Dougan E. K."/>
            <person name="Thang M."/>
            <person name="Chan C."/>
        </authorList>
    </citation>
    <scope>NUCLEOTIDE SEQUENCE [LARGE SCALE GENOMIC DNA]</scope>
</reference>
<evidence type="ECO:0000313" key="9">
    <source>
        <dbReference type="EMBL" id="CAL1160417.1"/>
    </source>
</evidence>
<feature type="region of interest" description="Disordered" evidence="5">
    <location>
        <begin position="81"/>
        <end position="190"/>
    </location>
</feature>
<evidence type="ECO:0000313" key="8">
    <source>
        <dbReference type="EMBL" id="CAI4007042.1"/>
    </source>
</evidence>
<dbReference type="InterPro" id="IPR001876">
    <property type="entry name" value="Znf_RanBP2"/>
</dbReference>
<accession>A0A9P1DC38</accession>
<feature type="signal peptide" evidence="6">
    <location>
        <begin position="1"/>
        <end position="18"/>
    </location>
</feature>
<feature type="coiled-coil region" evidence="4">
    <location>
        <begin position="235"/>
        <end position="276"/>
    </location>
</feature>
<evidence type="ECO:0000256" key="3">
    <source>
        <dbReference type="ARBA" id="ARBA00022833"/>
    </source>
</evidence>
<feature type="compositionally biased region" description="Basic residues" evidence="5">
    <location>
        <begin position="143"/>
        <end position="153"/>
    </location>
</feature>
<keyword evidence="10" id="KW-1185">Reference proteome</keyword>
<dbReference type="GO" id="GO:0008270">
    <property type="term" value="F:zinc ion binding"/>
    <property type="evidence" value="ECO:0007669"/>
    <property type="project" value="UniProtKB-KW"/>
</dbReference>
<dbReference type="PROSITE" id="PS01358">
    <property type="entry name" value="ZF_RANBP2_1"/>
    <property type="match status" value="1"/>
</dbReference>
<dbReference type="EMBL" id="CAMXCT030003957">
    <property type="protein sequence ID" value="CAL4794354.1"/>
    <property type="molecule type" value="Genomic_DNA"/>
</dbReference>
<feature type="compositionally biased region" description="Polar residues" evidence="5">
    <location>
        <begin position="100"/>
        <end position="134"/>
    </location>
</feature>
<proteinExistence type="predicted"/>
<protein>
    <recommendedName>
        <fullName evidence="7">RanBP2-type domain-containing protein</fullName>
    </recommendedName>
</protein>
<keyword evidence="6" id="KW-0732">Signal</keyword>
<name>A0A9P1DC38_9DINO</name>